<comment type="subcellular location">
    <subcellularLocation>
        <location evidence="1">Cell envelope</location>
    </subcellularLocation>
</comment>
<sequence>MKGKKQKRIISLIVMICMILTMIGGVTNKVQAAVIHNVSDNSSLTAAINNAVDGDTINFTNNVTITSEVDISKALNIEGNNHIITVPVPGLDDSGIYNTNPSTFRVFNINVPGKTVEINDLTIKGGCISYNGSTATTGKGAGILNNTGTVLELNNIDVSNSRAYDSSSYGSGTYGGGIVNNGGTVYLKDSNISRNAAEFGGGFLNTSGSTMFIENSTISENRSTSAQGGGGGGQNNGTLYVNNSTFSNNKSTELGGAINNRPGSVAYFVNSTFTGNVAYGTGFDGGAIANNGGTSTALNCLFAYNYQFNGTNYVLNDISDYSSCVPINSYYCIFHAPMGATKINNVIGNTQYSGNADGSDNSIFTNGINALVLNGNGQTIGTKTIFQPILAKANGINTPTALLKTGSFALFKGAKTGFTDGNGSPVIGYNNGTNWVDLIGSNSTGYEVTTDQDNISRTATPTVGALETASSTIYMLKVNAATGGTVNGGTIYGDAYASGTNVTLTAIPNDGYMFSEWDYVDGGTGTASTSNPYPLSVTQNTTLIPVFRATSTKSVTYIDNGSTGGTVPSSFNVSLGSQVTVSGNTGHLVKSGYNFTGWNTEANGSGTAYAAGETFNLTVNLALYAQWAPVTVPDAPTNVRATAGNASASVTWTAPASDGGSPITDYLVDVYKNTTLVNTVNTGSTTTSAAITGLTNGTAYTFDVKAVNSVGNSAASSATSAVTPTAAATVPDAPTNVRATAGNASASVTWTAPASDGGSPITDYLVDVYKNTTLVNTVNTGSTTTSAAITGLTNGTAYTFDVKAVNSVGNSAASSATSAVTPTAAATVPDAPTNVSATAGNASASVTWTAPANDGGSPITDYLVDVYKNTTLVNTVNTGSTTTSAAITGLTNGTAYTFDVKAANSVGNSAASSATNAVTPTAPSNSHENGGSPGSGTGSSSGATITANVVDESNGNINNSSPVASINAMVAVNTDGTDTISVKQSDAVVIKQPDGSIAPFEDYSKIGYIAPSNVPVIINSDGTVQVSNLVKGSSYDVPVTYDMGNGQKIMIGNMHISVDGAGNVNMTSNLIDPYGTLTDSVSGKVISGVNVTLYYADTSRNIAAGIIPNTAVKLPAINGFKPNNNQNPQTTDIYGTYGFLVYPNTDYYIVAVKEDYDTLTSPTISVADKQVKYSAKMNHPVTGILRLGGESRVDTAIELAKSEFSEKVKSVVLATADNYPDALVGSVLAYQQNAPILLVGDSQSDQDKVIDYLKSYADTSVNVFILGQTAVVSEAFVQKVNAAGFYNIKRLGGYDRYETDAKIVDYLDVPERTPVVVALGENYPDALSVSSAASINQFPILLVGKDGFNDLVKAEFAKIKPSKVYIIGGTGAISDGIKNQIADLTSLANNNIIRLGGIDRYETSLAVGKYFNLSGQSICIATGNNFPDALAGSIYASNYNAPVILADKTLSDDQINYLKSRKLSGVTIFGGDAVISQEIQQELSKLVGQ</sequence>
<evidence type="ECO:0000313" key="5">
    <source>
        <dbReference type="EMBL" id="AFM43383.1"/>
    </source>
</evidence>
<dbReference type="OrthoDB" id="9757737at2"/>
<name>I4DC59_DESAJ</name>
<dbReference type="eggNOG" id="COG2372">
    <property type="taxonomic scope" value="Bacteria"/>
</dbReference>
<evidence type="ECO:0000256" key="1">
    <source>
        <dbReference type="ARBA" id="ARBA00004196"/>
    </source>
</evidence>
<dbReference type="InterPro" id="IPR008969">
    <property type="entry name" value="CarboxyPept-like_regulatory"/>
</dbReference>
<dbReference type="eggNOG" id="COG5492">
    <property type="taxonomic scope" value="Bacteria"/>
</dbReference>
<dbReference type="InterPro" id="IPR042229">
    <property type="entry name" value="Listeria/Bacterioides_rpt_sf"/>
</dbReference>
<dbReference type="Pfam" id="PF09479">
    <property type="entry name" value="Flg_new"/>
    <property type="match status" value="1"/>
</dbReference>
<feature type="region of interest" description="Disordered" evidence="3">
    <location>
        <begin position="913"/>
        <end position="944"/>
    </location>
</feature>
<dbReference type="InterPro" id="IPR036116">
    <property type="entry name" value="FN3_sf"/>
</dbReference>
<dbReference type="Pfam" id="PF04122">
    <property type="entry name" value="CW_binding_2"/>
    <property type="match status" value="3"/>
</dbReference>
<dbReference type="PROSITE" id="PS50853">
    <property type="entry name" value="FN3"/>
    <property type="match status" value="3"/>
</dbReference>
<feature type="compositionally biased region" description="Low complexity" evidence="3">
    <location>
        <begin position="913"/>
        <end position="925"/>
    </location>
</feature>
<dbReference type="InterPro" id="IPR013378">
    <property type="entry name" value="InlB-like_B-rpt"/>
</dbReference>
<feature type="domain" description="Fibronectin type-III" evidence="4">
    <location>
        <begin position="632"/>
        <end position="726"/>
    </location>
</feature>
<dbReference type="CDD" id="cd00063">
    <property type="entry name" value="FN3"/>
    <property type="match status" value="3"/>
</dbReference>
<dbReference type="InterPro" id="IPR003961">
    <property type="entry name" value="FN3_dom"/>
</dbReference>
<dbReference type="InterPro" id="IPR007253">
    <property type="entry name" value="Cell_wall-bd_2"/>
</dbReference>
<dbReference type="KEGG" id="dai:Desaci_4543"/>
<dbReference type="PANTHER" id="PTHR14340:SF9">
    <property type="entry name" value="FIBRONECTIN TYPE-III DOMAIN-CONTAINING PROTEIN"/>
    <property type="match status" value="1"/>
</dbReference>
<dbReference type="SMART" id="SM00060">
    <property type="entry name" value="FN3"/>
    <property type="match status" value="3"/>
</dbReference>
<dbReference type="InterPro" id="IPR011050">
    <property type="entry name" value="Pectin_lyase_fold/virulence"/>
</dbReference>
<feature type="domain" description="Fibronectin type-III" evidence="4">
    <location>
        <begin position="730"/>
        <end position="824"/>
    </location>
</feature>
<proteinExistence type="predicted"/>
<dbReference type="Proteomes" id="UP000002892">
    <property type="component" value="Chromosome"/>
</dbReference>
<dbReference type="SUPFAM" id="SSF49464">
    <property type="entry name" value="Carboxypeptidase regulatory domain-like"/>
    <property type="match status" value="1"/>
</dbReference>
<dbReference type="Pfam" id="PF00041">
    <property type="entry name" value="fn3"/>
    <property type="match status" value="3"/>
</dbReference>
<protein>
    <submittedName>
        <fullName evidence="5">Cell wall-binding protein</fullName>
    </submittedName>
</protein>
<dbReference type="Pfam" id="PF18998">
    <property type="entry name" value="Flg_new_2"/>
    <property type="match status" value="1"/>
</dbReference>
<evidence type="ECO:0000256" key="3">
    <source>
        <dbReference type="SAM" id="MobiDB-lite"/>
    </source>
</evidence>
<dbReference type="Gene3D" id="3.40.50.12090">
    <property type="match status" value="2"/>
</dbReference>
<dbReference type="STRING" id="646529.Desaci_4543"/>
<dbReference type="EMBL" id="CP003639">
    <property type="protein sequence ID" value="AFM43383.1"/>
    <property type="molecule type" value="Genomic_DNA"/>
</dbReference>
<evidence type="ECO:0000313" key="6">
    <source>
        <dbReference type="Proteomes" id="UP000002892"/>
    </source>
</evidence>
<evidence type="ECO:0000259" key="4">
    <source>
        <dbReference type="PROSITE" id="PS50853"/>
    </source>
</evidence>
<dbReference type="Gene3D" id="2.60.40.10">
    <property type="entry name" value="Immunoglobulins"/>
    <property type="match status" value="3"/>
</dbReference>
<reference evidence="5 6" key="1">
    <citation type="journal article" date="2012" name="J. Bacteriol.">
        <title>Complete genome sequences of Desulfosporosinus orientis DSM765T, Desulfosporosinus youngiae DSM17734T, Desulfosporosinus meridiei DSM13257T, and Desulfosporosinus acidiphilus DSM22704T.</title>
        <authorList>
            <person name="Pester M."/>
            <person name="Brambilla E."/>
            <person name="Alazard D."/>
            <person name="Rattei T."/>
            <person name="Weinmaier T."/>
            <person name="Han J."/>
            <person name="Lucas S."/>
            <person name="Lapidus A."/>
            <person name="Cheng J.F."/>
            <person name="Goodwin L."/>
            <person name="Pitluck S."/>
            <person name="Peters L."/>
            <person name="Ovchinnikova G."/>
            <person name="Teshima H."/>
            <person name="Detter J.C."/>
            <person name="Han C.S."/>
            <person name="Tapia R."/>
            <person name="Land M.L."/>
            <person name="Hauser L."/>
            <person name="Kyrpides N.C."/>
            <person name="Ivanova N.N."/>
            <person name="Pagani I."/>
            <person name="Huntmann M."/>
            <person name="Wei C.L."/>
            <person name="Davenport K.W."/>
            <person name="Daligault H."/>
            <person name="Chain P.S."/>
            <person name="Chen A."/>
            <person name="Mavromatis K."/>
            <person name="Markowitz V."/>
            <person name="Szeto E."/>
            <person name="Mikhailova N."/>
            <person name="Pati A."/>
            <person name="Wagner M."/>
            <person name="Woyke T."/>
            <person name="Ollivier B."/>
            <person name="Klenk H.P."/>
            <person name="Spring S."/>
            <person name="Loy A."/>
        </authorList>
    </citation>
    <scope>NUCLEOTIDE SEQUENCE [LARGE SCALE GENOMIC DNA]</scope>
    <source>
        <strain evidence="6">DSM 22704 / JCM 16185 / SJ4</strain>
    </source>
</reference>
<dbReference type="InterPro" id="IPR044060">
    <property type="entry name" value="Bacterial_rp_domain"/>
</dbReference>
<organism evidence="5 6">
    <name type="scientific">Desulfosporosinus acidiphilus (strain DSM 22704 / JCM 16185 / SJ4)</name>
    <dbReference type="NCBI Taxonomy" id="646529"/>
    <lineage>
        <taxon>Bacteria</taxon>
        <taxon>Bacillati</taxon>
        <taxon>Bacillota</taxon>
        <taxon>Clostridia</taxon>
        <taxon>Eubacteriales</taxon>
        <taxon>Desulfitobacteriaceae</taxon>
        <taxon>Desulfosporosinus</taxon>
    </lineage>
</organism>
<dbReference type="PRINTS" id="PR00014">
    <property type="entry name" value="FNTYPEIII"/>
</dbReference>
<gene>
    <name evidence="5" type="ordered locus">Desaci_4543</name>
</gene>
<dbReference type="eggNOG" id="COG2247">
    <property type="taxonomic scope" value="Bacteria"/>
</dbReference>
<dbReference type="HOGENOM" id="CLU_249232_0_0_9"/>
<keyword evidence="2" id="KW-0393">Immunoglobulin domain</keyword>
<dbReference type="SUPFAM" id="SSF49265">
    <property type="entry name" value="Fibronectin type III"/>
    <property type="match status" value="2"/>
</dbReference>
<dbReference type="GO" id="GO:0030313">
    <property type="term" value="C:cell envelope"/>
    <property type="evidence" value="ECO:0007669"/>
    <property type="project" value="UniProtKB-SubCell"/>
</dbReference>
<dbReference type="Gene3D" id="2.60.40.4270">
    <property type="entry name" value="Listeria-Bacteroides repeat domain"/>
    <property type="match status" value="1"/>
</dbReference>
<accession>I4DC59</accession>
<dbReference type="RefSeq" id="WP_014829365.1">
    <property type="nucleotide sequence ID" value="NC_018068.1"/>
</dbReference>
<keyword evidence="6" id="KW-1185">Reference proteome</keyword>
<feature type="domain" description="Fibronectin type-III" evidence="4">
    <location>
        <begin position="828"/>
        <end position="924"/>
    </location>
</feature>
<dbReference type="SUPFAM" id="SSF51126">
    <property type="entry name" value="Pectin lyase-like"/>
    <property type="match status" value="1"/>
</dbReference>
<dbReference type="PANTHER" id="PTHR14340">
    <property type="entry name" value="MICROFIBRIL-ASSOCIATED GLYCOPROTEIN 3"/>
    <property type="match status" value="1"/>
</dbReference>
<evidence type="ECO:0000256" key="2">
    <source>
        <dbReference type="ARBA" id="ARBA00023319"/>
    </source>
</evidence>
<dbReference type="InterPro" id="IPR013783">
    <property type="entry name" value="Ig-like_fold"/>
</dbReference>